<dbReference type="InterPro" id="IPR007588">
    <property type="entry name" value="Znf_FLYWCH"/>
</dbReference>
<name>A0AAE1Q205_9EUCA</name>
<dbReference type="Proteomes" id="UP001292094">
    <property type="component" value="Unassembled WGS sequence"/>
</dbReference>
<evidence type="ECO:0000313" key="8">
    <source>
        <dbReference type="Proteomes" id="UP001292094"/>
    </source>
</evidence>
<keyword evidence="1" id="KW-0479">Metal-binding</keyword>
<reference evidence="7" key="1">
    <citation type="submission" date="2023-11" db="EMBL/GenBank/DDBJ databases">
        <title>Genome assemblies of two species of porcelain crab, Petrolisthes cinctipes and Petrolisthes manimaculis (Anomura: Porcellanidae).</title>
        <authorList>
            <person name="Angst P."/>
        </authorList>
    </citation>
    <scope>NUCLEOTIDE SEQUENCE</scope>
    <source>
        <strain evidence="7">PB745_02</strain>
        <tissue evidence="7">Gill</tissue>
    </source>
</reference>
<dbReference type="PANTHER" id="PTHR20956:SF12">
    <property type="entry name" value="FLYWCH-TYPE DOMAIN-CONTAINING PROTEIN"/>
    <property type="match status" value="1"/>
</dbReference>
<evidence type="ECO:0000313" key="7">
    <source>
        <dbReference type="EMBL" id="KAK4318819.1"/>
    </source>
</evidence>
<evidence type="ECO:0000256" key="3">
    <source>
        <dbReference type="ARBA" id="ARBA00022833"/>
    </source>
</evidence>
<dbReference type="PANTHER" id="PTHR20956">
    <property type="entry name" value="HEH2P"/>
    <property type="match status" value="1"/>
</dbReference>
<keyword evidence="3" id="KW-0862">Zinc</keyword>
<dbReference type="AlphaFoldDB" id="A0AAE1Q205"/>
<dbReference type="InterPro" id="IPR018289">
    <property type="entry name" value="MULE_transposase_dom"/>
</dbReference>
<accession>A0AAE1Q205</accession>
<feature type="compositionally biased region" description="Polar residues" evidence="4">
    <location>
        <begin position="472"/>
        <end position="483"/>
    </location>
</feature>
<evidence type="ECO:0000256" key="4">
    <source>
        <dbReference type="SAM" id="MobiDB-lite"/>
    </source>
</evidence>
<evidence type="ECO:0000256" key="2">
    <source>
        <dbReference type="ARBA" id="ARBA00022771"/>
    </source>
</evidence>
<keyword evidence="8" id="KW-1185">Reference proteome</keyword>
<feature type="domain" description="MULE transposase" evidence="6">
    <location>
        <begin position="210"/>
        <end position="306"/>
    </location>
</feature>
<keyword evidence="2" id="KW-0863">Zinc-finger</keyword>
<protein>
    <recommendedName>
        <fullName evidence="9">MULE transposase domain-containing protein</fullName>
    </recommendedName>
</protein>
<organism evidence="7 8">
    <name type="scientific">Petrolisthes manimaculis</name>
    <dbReference type="NCBI Taxonomy" id="1843537"/>
    <lineage>
        <taxon>Eukaryota</taxon>
        <taxon>Metazoa</taxon>
        <taxon>Ecdysozoa</taxon>
        <taxon>Arthropoda</taxon>
        <taxon>Crustacea</taxon>
        <taxon>Multicrustacea</taxon>
        <taxon>Malacostraca</taxon>
        <taxon>Eumalacostraca</taxon>
        <taxon>Eucarida</taxon>
        <taxon>Decapoda</taxon>
        <taxon>Pleocyemata</taxon>
        <taxon>Anomura</taxon>
        <taxon>Galatheoidea</taxon>
        <taxon>Porcellanidae</taxon>
        <taxon>Petrolisthes</taxon>
    </lineage>
</organism>
<proteinExistence type="predicted"/>
<feature type="region of interest" description="Disordered" evidence="4">
    <location>
        <begin position="1"/>
        <end position="22"/>
    </location>
</feature>
<dbReference type="Pfam" id="PF10551">
    <property type="entry name" value="MULE"/>
    <property type="match status" value="1"/>
</dbReference>
<evidence type="ECO:0008006" key="9">
    <source>
        <dbReference type="Google" id="ProtNLM"/>
    </source>
</evidence>
<sequence length="544" mass="59945">MRGLVPEEPLIEDPIPHTSDTEPEEITWQVIKGATQRGGAHLINSAGFTYVKQKVTKTSTVWICSKRNKTLKCAARVHQRGQHFCPTETQHNHPSAPDALTSAKVRATLKESLTSHQFTAGSALVTDAVHKHVTVGAPCPSLPTQSAMIRVANRRRQGIRPKHPTDLNFDLKMDAIPEDFLQADITVGPRRHLLYSSPHQLKLLAAAKTWYMDGTFSLVKAPFTQLYSIHAFIRSEHSTKQFPLAFIIMSGKKEADYKAVLKVLLDIIPEPSVSKVVLDFEAAVWKAVKQVLPHVIIQGCAFHFSQAIWRKIQELGLQQAYNRKQGTYMYCRRLMALAFLPSNFIISQFEAIRDATPSNSPLQPLLEYFYCGGPSTETKLNPVEKAMAGTLKDVQMGGVSGVRDPGASENDTDEDEVDLPVVDLPVVELPSVQLPPGPSVPSVATEPAGMIRSAATSVLDTIAGTPAIPSVGSYQDVSGTSEQIPDHSYSEQPSRRHSQASRVRQMTLAPEMLDIQTQILHGVLQISESLIDIAKSLRKKCFEE</sequence>
<gene>
    <name evidence="7" type="ORF">Pmani_010242</name>
</gene>
<dbReference type="EMBL" id="JAWZYT010000798">
    <property type="protein sequence ID" value="KAK4318819.1"/>
    <property type="molecule type" value="Genomic_DNA"/>
</dbReference>
<evidence type="ECO:0000259" key="6">
    <source>
        <dbReference type="Pfam" id="PF10551"/>
    </source>
</evidence>
<feature type="domain" description="FLYWCH-type" evidence="5">
    <location>
        <begin position="35"/>
        <end position="93"/>
    </location>
</feature>
<dbReference type="GO" id="GO:0008270">
    <property type="term" value="F:zinc ion binding"/>
    <property type="evidence" value="ECO:0007669"/>
    <property type="project" value="UniProtKB-KW"/>
</dbReference>
<evidence type="ECO:0000256" key="1">
    <source>
        <dbReference type="ARBA" id="ARBA00022723"/>
    </source>
</evidence>
<dbReference type="Pfam" id="PF04500">
    <property type="entry name" value="FLYWCH"/>
    <property type="match status" value="1"/>
</dbReference>
<feature type="region of interest" description="Disordered" evidence="4">
    <location>
        <begin position="469"/>
        <end position="503"/>
    </location>
</feature>
<dbReference type="Gene3D" id="2.20.25.240">
    <property type="match status" value="1"/>
</dbReference>
<evidence type="ECO:0000259" key="5">
    <source>
        <dbReference type="Pfam" id="PF04500"/>
    </source>
</evidence>
<comment type="caution">
    <text evidence="7">The sequence shown here is derived from an EMBL/GenBank/DDBJ whole genome shotgun (WGS) entry which is preliminary data.</text>
</comment>